<dbReference type="RefSeq" id="WP_101955601.1">
    <property type="nucleotide sequence ID" value="NZ_JAJHTL010000001.1"/>
</dbReference>
<dbReference type="Pfam" id="PF04307">
    <property type="entry name" value="YdjM"/>
    <property type="match status" value="1"/>
</dbReference>
<proteinExistence type="predicted"/>
<keyword evidence="1" id="KW-0472">Membrane</keyword>
<dbReference type="PANTHER" id="PTHR40031:SF1">
    <property type="entry name" value="MEMBRANE-BOUND METAL-DEPENDENT HYDROLASE"/>
    <property type="match status" value="1"/>
</dbReference>
<dbReference type="AlphaFoldDB" id="A0AAP1RDH6"/>
<accession>A0AAP1RDH6</accession>
<dbReference type="InterPro" id="IPR007404">
    <property type="entry name" value="YdjM-like"/>
</dbReference>
<comment type="caution">
    <text evidence="2">The sequence shown here is derived from an EMBL/GenBank/DDBJ whole genome shotgun (WGS) entry which is preliminary data.</text>
</comment>
<evidence type="ECO:0000256" key="1">
    <source>
        <dbReference type="SAM" id="Phobius"/>
    </source>
</evidence>
<organism evidence="2 3">
    <name type="scientific">Tenacibaculum finnmarkense genomovar finnmarkense</name>
    <dbReference type="NCBI Taxonomy" id="1458503"/>
    <lineage>
        <taxon>Bacteria</taxon>
        <taxon>Pseudomonadati</taxon>
        <taxon>Bacteroidota</taxon>
        <taxon>Flavobacteriia</taxon>
        <taxon>Flavobacteriales</taxon>
        <taxon>Flavobacteriaceae</taxon>
        <taxon>Tenacibaculum</taxon>
        <taxon>Tenacibaculum finnmarkense</taxon>
    </lineage>
</organism>
<evidence type="ECO:0000313" key="2">
    <source>
        <dbReference type="EMBL" id="MBE7694336.1"/>
    </source>
</evidence>
<feature type="transmembrane region" description="Helical" evidence="1">
    <location>
        <begin position="58"/>
        <end position="77"/>
    </location>
</feature>
<name>A0AAP1RDH6_9FLAO</name>
<feature type="transmembrane region" description="Helical" evidence="1">
    <location>
        <begin position="156"/>
        <end position="180"/>
    </location>
</feature>
<keyword evidence="3" id="KW-1185">Reference proteome</keyword>
<gene>
    <name evidence="2" type="ORF">F7645_02670</name>
</gene>
<protein>
    <submittedName>
        <fullName evidence="2">Metal-dependent hydrolase</fullName>
    </submittedName>
</protein>
<feature type="transmembrane region" description="Helical" evidence="1">
    <location>
        <begin position="121"/>
        <end position="144"/>
    </location>
</feature>
<dbReference type="PANTHER" id="PTHR40031">
    <property type="entry name" value="HYPOTHETICAL MEMBRANE SPANNING PROTEIN"/>
    <property type="match status" value="1"/>
</dbReference>
<dbReference type="Proteomes" id="UP000806077">
    <property type="component" value="Unassembled WGS sequence"/>
</dbReference>
<keyword evidence="1" id="KW-1133">Transmembrane helix</keyword>
<sequence length="336" mass="39065">MDSLTQIILGAAVGEVVLGKKIGNRAMFYGAIAGTIPDLDVLASLFTDKVTALYLHRGFTHSIVFSVVFAPIFAWIVTRYEKHKNIKDWAWLFFLGFITHPILDAHTTWGTQLFWPFDIRLAFKTIFVIDPLYTVPFLVFLIFAMTQKRISEKRRFYNKMGLIISSSYLVLTFLLKWLAFNQFEKALENQNIEYLQIDTRPSALNTILWSANVQTEDAFLLANYSFFDTKPITFTKHLKKHHLLGNLAKNESVKRMIFISEGWFTINKKNEELYFNDLRFGLLSMHPNAENFVFKYKMTVDTLAQKSKKVIFTEQPKDNRDGKKLLTELWTRLKGN</sequence>
<keyword evidence="1" id="KW-0812">Transmembrane</keyword>
<keyword evidence="2" id="KW-0378">Hydrolase</keyword>
<dbReference type="InterPro" id="IPR053170">
    <property type="entry name" value="Transcription_regulator"/>
</dbReference>
<feature type="transmembrane region" description="Helical" evidence="1">
    <location>
        <begin position="89"/>
        <end position="109"/>
    </location>
</feature>
<dbReference type="GO" id="GO:0016787">
    <property type="term" value="F:hydrolase activity"/>
    <property type="evidence" value="ECO:0007669"/>
    <property type="project" value="UniProtKB-KW"/>
</dbReference>
<dbReference type="EMBL" id="WXXV01000002">
    <property type="protein sequence ID" value="MBE7694336.1"/>
    <property type="molecule type" value="Genomic_DNA"/>
</dbReference>
<evidence type="ECO:0000313" key="3">
    <source>
        <dbReference type="Proteomes" id="UP000806077"/>
    </source>
</evidence>
<reference evidence="2 3" key="1">
    <citation type="journal article" date="2020" name="Int. J. Syst. Evol. Microbiol.">
        <title>Tenacibaculum piscium sp. nov., isolated from skin ulcers of sea-farmed fish, and description of Tenacibaculum finnmarkense sp. nov. with subdivision into genomovars finnmarkense and ulcerans.</title>
        <authorList>
            <person name="Olsen A.B."/>
            <person name="Spilsberg B."/>
            <person name="Nilsen H.K."/>
            <person name="Lagesen K."/>
            <person name="Gulla S."/>
            <person name="Avendano-Herrera R."/>
            <person name="Irgang R."/>
            <person name="Duchaud E."/>
            <person name="Colquhoun D.J."/>
        </authorList>
    </citation>
    <scope>NUCLEOTIDE SEQUENCE [LARGE SCALE GENOMIC DNA]</scope>
    <source>
        <strain evidence="2 3">TNO037</strain>
    </source>
</reference>